<sequence length="168" mass="19442">MSQGHGAYLAHQIRGWLHIYLVTNQLPLHKIVCHMSSLLDDEDIASKIKLHIMGVAADQGHFRADTIVDFIASEAMQAKLKKKGVPIQNRTISVWTARCWLKALDFCFGCHKNGMYIDGHERDVVEYQNTFTKRWVKEYKPRMAEYDNDGNWIRILEDTDHVTGQPCW</sequence>
<protein>
    <submittedName>
        <fullName evidence="1">Uncharacterized protein</fullName>
    </submittedName>
</protein>
<gene>
    <name evidence="1" type="ORF">DFH08DRAFT_821327</name>
</gene>
<reference evidence="1" key="1">
    <citation type="submission" date="2023-03" db="EMBL/GenBank/DDBJ databases">
        <title>Massive genome expansion in bonnet fungi (Mycena s.s.) driven by repeated elements and novel gene families across ecological guilds.</title>
        <authorList>
            <consortium name="Lawrence Berkeley National Laboratory"/>
            <person name="Harder C.B."/>
            <person name="Miyauchi S."/>
            <person name="Viragh M."/>
            <person name="Kuo A."/>
            <person name="Thoen E."/>
            <person name="Andreopoulos B."/>
            <person name="Lu D."/>
            <person name="Skrede I."/>
            <person name="Drula E."/>
            <person name="Henrissat B."/>
            <person name="Morin E."/>
            <person name="Kohler A."/>
            <person name="Barry K."/>
            <person name="LaButti K."/>
            <person name="Morin E."/>
            <person name="Salamov A."/>
            <person name="Lipzen A."/>
            <person name="Mereny Z."/>
            <person name="Hegedus B."/>
            <person name="Baldrian P."/>
            <person name="Stursova M."/>
            <person name="Weitz H."/>
            <person name="Taylor A."/>
            <person name="Grigoriev I.V."/>
            <person name="Nagy L.G."/>
            <person name="Martin F."/>
            <person name="Kauserud H."/>
        </authorList>
    </citation>
    <scope>NUCLEOTIDE SEQUENCE</scope>
    <source>
        <strain evidence="1">CBHHK002</strain>
    </source>
</reference>
<dbReference type="Proteomes" id="UP001218218">
    <property type="component" value="Unassembled WGS sequence"/>
</dbReference>
<dbReference type="EMBL" id="JARIHO010000066">
    <property type="protein sequence ID" value="KAJ7314664.1"/>
    <property type="molecule type" value="Genomic_DNA"/>
</dbReference>
<evidence type="ECO:0000313" key="1">
    <source>
        <dbReference type="EMBL" id="KAJ7314664.1"/>
    </source>
</evidence>
<comment type="caution">
    <text evidence="1">The sequence shown here is derived from an EMBL/GenBank/DDBJ whole genome shotgun (WGS) entry which is preliminary data.</text>
</comment>
<evidence type="ECO:0000313" key="2">
    <source>
        <dbReference type="Proteomes" id="UP001218218"/>
    </source>
</evidence>
<accession>A0AAD6ZB44</accession>
<name>A0AAD6ZB44_9AGAR</name>
<dbReference type="AlphaFoldDB" id="A0AAD6ZB44"/>
<keyword evidence="2" id="KW-1185">Reference proteome</keyword>
<proteinExistence type="predicted"/>
<organism evidence="1 2">
    <name type="scientific">Mycena albidolilacea</name>
    <dbReference type="NCBI Taxonomy" id="1033008"/>
    <lineage>
        <taxon>Eukaryota</taxon>
        <taxon>Fungi</taxon>
        <taxon>Dikarya</taxon>
        <taxon>Basidiomycota</taxon>
        <taxon>Agaricomycotina</taxon>
        <taxon>Agaricomycetes</taxon>
        <taxon>Agaricomycetidae</taxon>
        <taxon>Agaricales</taxon>
        <taxon>Marasmiineae</taxon>
        <taxon>Mycenaceae</taxon>
        <taxon>Mycena</taxon>
    </lineage>
</organism>